<name>A0A6L5JVC0_RHOTE</name>
<dbReference type="InterPro" id="IPR001387">
    <property type="entry name" value="Cro/C1-type_HTH"/>
</dbReference>
<sequence>MPHEINLTEIGKRIEALRGRLSQSDFAASLGVDRKTVGTWERGERLLDTKALLGLWAEFDADPAWILTGGGFAPTSTEDERELISLFREASLAVKAAAIGALQGGSAQSTPPKPAAVKTKIKKQKNYNAPLGQAAGKIINKGS</sequence>
<dbReference type="OrthoDB" id="7011085at2"/>
<dbReference type="Pfam" id="PF01381">
    <property type="entry name" value="HTH_3"/>
    <property type="match status" value="1"/>
</dbReference>
<protein>
    <recommendedName>
        <fullName evidence="1">HTH cro/C1-type domain-containing protein</fullName>
    </recommendedName>
</protein>
<proteinExistence type="predicted"/>
<dbReference type="Proteomes" id="UP000480275">
    <property type="component" value="Unassembled WGS sequence"/>
</dbReference>
<evidence type="ECO:0000259" key="1">
    <source>
        <dbReference type="PROSITE" id="PS50943"/>
    </source>
</evidence>
<dbReference type="SUPFAM" id="SSF47413">
    <property type="entry name" value="lambda repressor-like DNA-binding domains"/>
    <property type="match status" value="1"/>
</dbReference>
<dbReference type="AlphaFoldDB" id="A0A6L5JVC0"/>
<feature type="domain" description="HTH cro/C1-type" evidence="1">
    <location>
        <begin position="21"/>
        <end position="66"/>
    </location>
</feature>
<organism evidence="2 3">
    <name type="scientific">Rhodocyclus tenuis</name>
    <name type="common">Rhodospirillum tenue</name>
    <dbReference type="NCBI Taxonomy" id="1066"/>
    <lineage>
        <taxon>Bacteria</taxon>
        <taxon>Pseudomonadati</taxon>
        <taxon>Pseudomonadota</taxon>
        <taxon>Betaproteobacteria</taxon>
        <taxon>Rhodocyclales</taxon>
        <taxon>Rhodocyclaceae</taxon>
        <taxon>Rhodocyclus</taxon>
    </lineage>
</organism>
<dbReference type="GO" id="GO:0003677">
    <property type="term" value="F:DNA binding"/>
    <property type="evidence" value="ECO:0007669"/>
    <property type="project" value="InterPro"/>
</dbReference>
<dbReference type="Gene3D" id="1.10.260.40">
    <property type="entry name" value="lambda repressor-like DNA-binding domains"/>
    <property type="match status" value="1"/>
</dbReference>
<gene>
    <name evidence="2" type="ORF">GHK24_03075</name>
</gene>
<evidence type="ECO:0000313" key="3">
    <source>
        <dbReference type="Proteomes" id="UP000480275"/>
    </source>
</evidence>
<reference evidence="2 3" key="1">
    <citation type="submission" date="2019-10" db="EMBL/GenBank/DDBJ databases">
        <title>Whole-genome sequence of the purple nonsulfur photosynthetic bacterium Rhodocyclus tenuis.</title>
        <authorList>
            <person name="Kyndt J.A."/>
            <person name="Meyer T.E."/>
        </authorList>
    </citation>
    <scope>NUCLEOTIDE SEQUENCE [LARGE SCALE GENOMIC DNA]</scope>
    <source>
        <strain evidence="2 3">DSM 110</strain>
    </source>
</reference>
<dbReference type="CDD" id="cd00093">
    <property type="entry name" value="HTH_XRE"/>
    <property type="match status" value="1"/>
</dbReference>
<dbReference type="InterPro" id="IPR010982">
    <property type="entry name" value="Lambda_DNA-bd_dom_sf"/>
</dbReference>
<accession>A0A6L5JVC0</accession>
<evidence type="ECO:0000313" key="2">
    <source>
        <dbReference type="EMBL" id="MQY50762.1"/>
    </source>
</evidence>
<dbReference type="EMBL" id="WIXJ01000002">
    <property type="protein sequence ID" value="MQY50762.1"/>
    <property type="molecule type" value="Genomic_DNA"/>
</dbReference>
<dbReference type="PROSITE" id="PS50943">
    <property type="entry name" value="HTH_CROC1"/>
    <property type="match status" value="1"/>
</dbReference>
<comment type="caution">
    <text evidence="2">The sequence shown here is derived from an EMBL/GenBank/DDBJ whole genome shotgun (WGS) entry which is preliminary data.</text>
</comment>
<dbReference type="SMART" id="SM00530">
    <property type="entry name" value="HTH_XRE"/>
    <property type="match status" value="1"/>
</dbReference>